<name>A0A134B9E7_9PORP</name>
<protein>
    <recommendedName>
        <fullName evidence="3">DUF4302 domain-containing protein</fullName>
    </recommendedName>
</protein>
<dbReference type="STRING" id="322095.HMPREF3185_00924"/>
<reference evidence="2" key="1">
    <citation type="submission" date="2016-01" db="EMBL/GenBank/DDBJ databases">
        <authorList>
            <person name="Mitreva M."/>
            <person name="Pepin K.H."/>
            <person name="Mihindukulasuriya K.A."/>
            <person name="Fulton R."/>
            <person name="Fronick C."/>
            <person name="O'Laughlin M."/>
            <person name="Miner T."/>
            <person name="Herter B."/>
            <person name="Rosa B.A."/>
            <person name="Cordes M."/>
            <person name="Tomlinson C."/>
            <person name="Wollam A."/>
            <person name="Palsikar V.B."/>
            <person name="Mardis E.R."/>
            <person name="Wilson R.K."/>
        </authorList>
    </citation>
    <scope>NUCLEOTIDE SEQUENCE [LARGE SCALE GENOMIC DNA]</scope>
    <source>
        <strain evidence="2">KA00683</strain>
    </source>
</reference>
<dbReference type="Proteomes" id="UP000070224">
    <property type="component" value="Unassembled WGS sequence"/>
</dbReference>
<evidence type="ECO:0008006" key="3">
    <source>
        <dbReference type="Google" id="ProtNLM"/>
    </source>
</evidence>
<evidence type="ECO:0000313" key="1">
    <source>
        <dbReference type="EMBL" id="KXB76554.1"/>
    </source>
</evidence>
<accession>A0A134B9E7</accession>
<dbReference type="AlphaFoldDB" id="A0A134B9E7"/>
<keyword evidence="2" id="KW-1185">Reference proteome</keyword>
<organism evidence="1 2">
    <name type="scientific">Porphyromonas somerae</name>
    <dbReference type="NCBI Taxonomy" id="322095"/>
    <lineage>
        <taxon>Bacteria</taxon>
        <taxon>Pseudomonadati</taxon>
        <taxon>Bacteroidota</taxon>
        <taxon>Bacteroidia</taxon>
        <taxon>Bacteroidales</taxon>
        <taxon>Porphyromonadaceae</taxon>
        <taxon>Porphyromonas</taxon>
    </lineage>
</organism>
<evidence type="ECO:0000313" key="2">
    <source>
        <dbReference type="Proteomes" id="UP000070224"/>
    </source>
</evidence>
<sequence>MRYYHILALGLFTLFTSCRMYEDMPSGDNYVSTAIAKDTQSLRQLLRSSEHGWMLTLVPGTGQYGGLNLSLKFTSDNEVTIFSEESQTPATSSYHFSQNGGVRLTFDTFNDALHQYSNPQWGIPVAYDGDFDFTVLRVSEDGRTITLRGGHTQGEMQLTRVDENPNSYFTKITESQQALKGKALAPLQLGGKEVAVSIFGFARQLWVRYDNEQKLLPFAFTDKGLRLLTPFTIGSDTLRTLELNADKTAVTTQDGKQTSSLYTGTYDLSEQYTILSYASSATAGTDALNLFTQVQETQQGDVYPGSFGTDVYFGRTSAMMPKISLFFQITYWLDKSWGSYYMDFTSIYGQPSQFHTTRIIQKDISWLFGHRAFDWYLQSVTSHSPYSIEPISGDADHVRISSVASPSTYWMQASVPTPHY</sequence>
<dbReference type="EMBL" id="LSDK01000060">
    <property type="protein sequence ID" value="KXB76554.1"/>
    <property type="molecule type" value="Genomic_DNA"/>
</dbReference>
<dbReference type="PATRIC" id="fig|322095.3.peg.913"/>
<dbReference type="OrthoDB" id="1014447at2"/>
<dbReference type="Pfam" id="PF14135">
    <property type="entry name" value="DUF4302"/>
    <property type="match status" value="1"/>
</dbReference>
<gene>
    <name evidence="1" type="ORF">HMPREF3185_00924</name>
</gene>
<dbReference type="PROSITE" id="PS51257">
    <property type="entry name" value="PROKAR_LIPOPROTEIN"/>
    <property type="match status" value="1"/>
</dbReference>
<comment type="caution">
    <text evidence="1">The sequence shown here is derived from an EMBL/GenBank/DDBJ whole genome shotgun (WGS) entry which is preliminary data.</text>
</comment>
<dbReference type="InterPro" id="IPR025396">
    <property type="entry name" value="DUF4302"/>
</dbReference>
<proteinExistence type="predicted"/>
<dbReference type="RefSeq" id="WP_060935298.1">
    <property type="nucleotide sequence ID" value="NZ_KQ960438.1"/>
</dbReference>